<dbReference type="EMBL" id="FJOG01000040">
    <property type="protein sequence ID" value="CZR66856.1"/>
    <property type="molecule type" value="Genomic_DNA"/>
</dbReference>
<reference evidence="2 3" key="1">
    <citation type="submission" date="2016-03" db="EMBL/GenBank/DDBJ databases">
        <authorList>
            <person name="Ploux O."/>
        </authorList>
    </citation>
    <scope>NUCLEOTIDE SEQUENCE [LARGE SCALE GENOMIC DNA]</scope>
    <source>
        <strain evidence="2 3">UAMH 11012</strain>
    </source>
</reference>
<protein>
    <submittedName>
        <fullName evidence="2">Uncharacterized protein</fullName>
    </submittedName>
</protein>
<dbReference type="AlphaFoldDB" id="A0A1L7XPK0"/>
<evidence type="ECO:0000313" key="3">
    <source>
        <dbReference type="Proteomes" id="UP000184330"/>
    </source>
</evidence>
<feature type="region of interest" description="Disordered" evidence="1">
    <location>
        <begin position="1"/>
        <end position="26"/>
    </location>
</feature>
<organism evidence="2 3">
    <name type="scientific">Phialocephala subalpina</name>
    <dbReference type="NCBI Taxonomy" id="576137"/>
    <lineage>
        <taxon>Eukaryota</taxon>
        <taxon>Fungi</taxon>
        <taxon>Dikarya</taxon>
        <taxon>Ascomycota</taxon>
        <taxon>Pezizomycotina</taxon>
        <taxon>Leotiomycetes</taxon>
        <taxon>Helotiales</taxon>
        <taxon>Mollisiaceae</taxon>
        <taxon>Phialocephala</taxon>
        <taxon>Phialocephala fortinii species complex</taxon>
    </lineage>
</organism>
<name>A0A1L7XPK0_9HELO</name>
<evidence type="ECO:0000256" key="1">
    <source>
        <dbReference type="SAM" id="MobiDB-lite"/>
    </source>
</evidence>
<feature type="compositionally biased region" description="Low complexity" evidence="1">
    <location>
        <begin position="1"/>
        <end position="16"/>
    </location>
</feature>
<sequence>MSPSSPLSPTTMTILSHHSGPYSPQTRLSPRLRLLETYSTTVEAAPSHPLSSIPSTRYYLPTATFYNTNGVTYHTSDAIWEWMSTLFAPLEYIHHDNISLIEIERNVTDADTGEMRKQWVLYNEAVRCLRMKGWGSKGQEEVRIPIFMTYVVEEAAEEGVGTDGLGFKEVSIWWDEKVLMDAIKGKEK</sequence>
<dbReference type="OrthoDB" id="3505614at2759"/>
<evidence type="ECO:0000313" key="2">
    <source>
        <dbReference type="EMBL" id="CZR66856.1"/>
    </source>
</evidence>
<dbReference type="Proteomes" id="UP000184330">
    <property type="component" value="Unassembled WGS sequence"/>
</dbReference>
<proteinExistence type="predicted"/>
<accession>A0A1L7XPK0</accession>
<gene>
    <name evidence="2" type="ORF">PAC_16757</name>
</gene>
<keyword evidence="3" id="KW-1185">Reference proteome</keyword>